<evidence type="ECO:0000313" key="3">
    <source>
        <dbReference type="Proteomes" id="UP000816034"/>
    </source>
</evidence>
<protein>
    <submittedName>
        <fullName evidence="2">Uncharacterized protein</fullName>
    </submittedName>
</protein>
<accession>A0AA88GP99</accession>
<dbReference type="AlphaFoldDB" id="A0AA88GP99"/>
<gene>
    <name evidence="2" type="ORF">C9374_005939</name>
</gene>
<feature type="region of interest" description="Disordered" evidence="1">
    <location>
        <begin position="39"/>
        <end position="83"/>
    </location>
</feature>
<dbReference type="RefSeq" id="XP_044547235.1">
    <property type="nucleotide sequence ID" value="XM_044695744.1"/>
</dbReference>
<proteinExistence type="predicted"/>
<reference evidence="2 3" key="1">
    <citation type="journal article" date="2018" name="BMC Genomics">
        <title>The genome of Naegleria lovaniensis, the basis for a comparative approach to unravel pathogenicity factors of the human pathogenic amoeba N. fowleri.</title>
        <authorList>
            <person name="Liechti N."/>
            <person name="Schurch N."/>
            <person name="Bruggmann R."/>
            <person name="Wittwer M."/>
        </authorList>
    </citation>
    <scope>NUCLEOTIDE SEQUENCE [LARGE SCALE GENOMIC DNA]</scope>
    <source>
        <strain evidence="2 3">ATCC 30569</strain>
    </source>
</reference>
<sequence>MSCKIQMAMFFGFVMGMMKMHEVKTHSILTLEKKNNLAEMTGKNEQEKTRSEELLESRKSLEKNGSDSNLREQGKGLQQQKPLRMENHYRELLLFEHPFRFKSC</sequence>
<dbReference type="GeneID" id="68098394"/>
<name>A0AA88GP99_NAELO</name>
<feature type="compositionally biased region" description="Basic and acidic residues" evidence="1">
    <location>
        <begin position="39"/>
        <end position="74"/>
    </location>
</feature>
<organism evidence="2 3">
    <name type="scientific">Naegleria lovaniensis</name>
    <name type="common">Amoeba</name>
    <dbReference type="NCBI Taxonomy" id="51637"/>
    <lineage>
        <taxon>Eukaryota</taxon>
        <taxon>Discoba</taxon>
        <taxon>Heterolobosea</taxon>
        <taxon>Tetramitia</taxon>
        <taxon>Eutetramitia</taxon>
        <taxon>Vahlkampfiidae</taxon>
        <taxon>Naegleria</taxon>
    </lineage>
</organism>
<evidence type="ECO:0000256" key="1">
    <source>
        <dbReference type="SAM" id="MobiDB-lite"/>
    </source>
</evidence>
<dbReference type="Proteomes" id="UP000816034">
    <property type="component" value="Unassembled WGS sequence"/>
</dbReference>
<dbReference type="EMBL" id="PYSW02000026">
    <property type="protein sequence ID" value="KAG2381555.1"/>
    <property type="molecule type" value="Genomic_DNA"/>
</dbReference>
<comment type="caution">
    <text evidence="2">The sequence shown here is derived from an EMBL/GenBank/DDBJ whole genome shotgun (WGS) entry which is preliminary data.</text>
</comment>
<keyword evidence="3" id="KW-1185">Reference proteome</keyword>
<evidence type="ECO:0000313" key="2">
    <source>
        <dbReference type="EMBL" id="KAG2381555.1"/>
    </source>
</evidence>